<gene>
    <name evidence="1" type="ORF">FEZ63_19615</name>
</gene>
<proteinExistence type="predicted"/>
<organism evidence="1 2">
    <name type="scientific">Microvirga brassicacearum</name>
    <dbReference type="NCBI Taxonomy" id="2580413"/>
    <lineage>
        <taxon>Bacteria</taxon>
        <taxon>Pseudomonadati</taxon>
        <taxon>Pseudomonadota</taxon>
        <taxon>Alphaproteobacteria</taxon>
        <taxon>Hyphomicrobiales</taxon>
        <taxon>Methylobacteriaceae</taxon>
        <taxon>Microvirga</taxon>
    </lineage>
</organism>
<name>A0A5N3P664_9HYPH</name>
<evidence type="ECO:0000313" key="2">
    <source>
        <dbReference type="Proteomes" id="UP000325684"/>
    </source>
</evidence>
<dbReference type="Proteomes" id="UP000325684">
    <property type="component" value="Unassembled WGS sequence"/>
</dbReference>
<reference evidence="1 2" key="1">
    <citation type="journal article" date="2019" name="Microorganisms">
        <title>Genome Insights into the Novel Species Microvirga brassicacearum, a Rapeseed Endophyte with Biotechnological Potential.</title>
        <authorList>
            <person name="Jimenez-Gomez A."/>
            <person name="Saati-Santamaria Z."/>
            <person name="Igual J.M."/>
            <person name="Rivas R."/>
            <person name="Mateos P.F."/>
            <person name="Garcia-Fraile P."/>
        </authorList>
    </citation>
    <scope>NUCLEOTIDE SEQUENCE [LARGE SCALE GENOMIC DNA]</scope>
    <source>
        <strain evidence="1 2">CDVBN77</strain>
    </source>
</reference>
<evidence type="ECO:0000313" key="1">
    <source>
        <dbReference type="EMBL" id="KAB0265203.1"/>
    </source>
</evidence>
<dbReference type="AlphaFoldDB" id="A0A5N3P664"/>
<dbReference type="OrthoDB" id="773332at2"/>
<protein>
    <submittedName>
        <fullName evidence="1">Uncharacterized protein</fullName>
    </submittedName>
</protein>
<accession>A0A5N3P664</accession>
<keyword evidence="2" id="KW-1185">Reference proteome</keyword>
<sequence>MSIIQGPEKEESRRHRARIRELFMRAWDPIGVNGVPEAQDEYDGYVGKAYVMLMHEKASANDLTRYLLWAEFDHMGFGGRGDLTAREARCRRVAEMLVAMRDASFGEDA</sequence>
<dbReference type="EMBL" id="VCMV01000040">
    <property type="protein sequence ID" value="KAB0265203.1"/>
    <property type="molecule type" value="Genomic_DNA"/>
</dbReference>
<comment type="caution">
    <text evidence="1">The sequence shown here is derived from an EMBL/GenBank/DDBJ whole genome shotgun (WGS) entry which is preliminary data.</text>
</comment>